<dbReference type="EMBL" id="LMVM01000012">
    <property type="protein sequence ID" value="PAV04971.1"/>
    <property type="molecule type" value="Genomic_DNA"/>
</dbReference>
<evidence type="ECO:0000313" key="3">
    <source>
        <dbReference type="Proteomes" id="UP000217784"/>
    </source>
</evidence>
<dbReference type="PROSITE" id="PS51186">
    <property type="entry name" value="GNAT"/>
    <property type="match status" value="1"/>
</dbReference>
<gene>
    <name evidence="2" type="ORF">ASJ80_11750</name>
</gene>
<dbReference type="Gene3D" id="3.40.630.30">
    <property type="match status" value="1"/>
</dbReference>
<reference evidence="2 3" key="1">
    <citation type="journal article" date="2017" name="BMC Genomics">
        <title>Genomic analysis of methanogenic archaea reveals a shift towards energy conservation.</title>
        <authorList>
            <person name="Gilmore S.P."/>
            <person name="Henske J.K."/>
            <person name="Sexton J.A."/>
            <person name="Solomon K.V."/>
            <person name="Seppala S."/>
            <person name="Yoo J.I."/>
            <person name="Huyett L.M."/>
            <person name="Pressman A."/>
            <person name="Cogan J.Z."/>
            <person name="Kivenson V."/>
            <person name="Peng X."/>
            <person name="Tan Y."/>
            <person name="Valentine D.L."/>
            <person name="O'Malley M.A."/>
        </authorList>
    </citation>
    <scope>NUCLEOTIDE SEQUENCE [LARGE SCALE GENOMIC DNA]</scope>
    <source>
        <strain evidence="2 3">M.o.H.</strain>
    </source>
</reference>
<evidence type="ECO:0000259" key="1">
    <source>
        <dbReference type="PROSITE" id="PS51186"/>
    </source>
</evidence>
<keyword evidence="3" id="KW-1185">Reference proteome</keyword>
<dbReference type="RefSeq" id="WP_069584294.1">
    <property type="nucleotide sequence ID" value="NZ_LMVM01000012.1"/>
</dbReference>
<dbReference type="InterPro" id="IPR016181">
    <property type="entry name" value="Acyl_CoA_acyltransferase"/>
</dbReference>
<name>A0A2A2H675_METBR</name>
<dbReference type="Proteomes" id="UP000217784">
    <property type="component" value="Unassembled WGS sequence"/>
</dbReference>
<accession>A0A2A2H675</accession>
<dbReference type="AlphaFoldDB" id="A0A2A2H675"/>
<dbReference type="SUPFAM" id="SSF55729">
    <property type="entry name" value="Acyl-CoA N-acyltransferases (Nat)"/>
    <property type="match status" value="1"/>
</dbReference>
<dbReference type="GO" id="GO:0016747">
    <property type="term" value="F:acyltransferase activity, transferring groups other than amino-acyl groups"/>
    <property type="evidence" value="ECO:0007669"/>
    <property type="project" value="InterPro"/>
</dbReference>
<comment type="caution">
    <text evidence="2">The sequence shown here is derived from an EMBL/GenBank/DDBJ whole genome shotgun (WGS) entry which is preliminary data.</text>
</comment>
<feature type="domain" description="N-acetyltransferase" evidence="1">
    <location>
        <begin position="3"/>
        <end position="154"/>
    </location>
</feature>
<dbReference type="CDD" id="cd04301">
    <property type="entry name" value="NAT_SF"/>
    <property type="match status" value="1"/>
</dbReference>
<organism evidence="2 3">
    <name type="scientific">Methanobacterium bryantii</name>
    <dbReference type="NCBI Taxonomy" id="2161"/>
    <lineage>
        <taxon>Archaea</taxon>
        <taxon>Methanobacteriati</taxon>
        <taxon>Methanobacteriota</taxon>
        <taxon>Methanomada group</taxon>
        <taxon>Methanobacteria</taxon>
        <taxon>Methanobacteriales</taxon>
        <taxon>Methanobacteriaceae</taxon>
        <taxon>Methanobacterium</taxon>
    </lineage>
</organism>
<evidence type="ECO:0000313" key="2">
    <source>
        <dbReference type="EMBL" id="PAV04971.1"/>
    </source>
</evidence>
<protein>
    <recommendedName>
        <fullName evidence="1">N-acetyltransferase domain-containing protein</fullName>
    </recommendedName>
</protein>
<sequence length="154" mass="18241">MDISYMELNEDRIDLIKTLWEKLRDHHRELSPYFPERYAEFTFQKRKEDLLEKSENGILRIDTAYDETSKQFIGYCISSILDEKVGEVDSIYLDEEYRSSGIGDALIKRALNWMDQNSVETKRIIVAAGNENTLAFYSRYNFFPKHIILEHSNK</sequence>
<dbReference type="OrthoDB" id="43754at2157"/>
<proteinExistence type="predicted"/>
<dbReference type="Pfam" id="PF00583">
    <property type="entry name" value="Acetyltransf_1"/>
    <property type="match status" value="1"/>
</dbReference>
<dbReference type="InterPro" id="IPR000182">
    <property type="entry name" value="GNAT_dom"/>
</dbReference>